<dbReference type="EMBL" id="CP049863">
    <property type="protein sequence ID" value="QIK62144.1"/>
    <property type="molecule type" value="Genomic_DNA"/>
</dbReference>
<reference evidence="1 2" key="1">
    <citation type="submission" date="2020-03" db="EMBL/GenBank/DDBJ databases">
        <title>Leucobacter sp. nov., isolated from beetles.</title>
        <authorList>
            <person name="Hyun D.-W."/>
            <person name="Bae J.-W."/>
        </authorList>
    </citation>
    <scope>NUCLEOTIDE SEQUENCE [LARGE SCALE GENOMIC DNA]</scope>
    <source>
        <strain evidence="1 2">HDW9C</strain>
    </source>
</reference>
<proteinExistence type="predicted"/>
<dbReference type="Proteomes" id="UP000502677">
    <property type="component" value="Chromosome"/>
</dbReference>
<gene>
    <name evidence="1" type="ORF">G7068_02205</name>
</gene>
<dbReference type="RefSeq" id="WP_166288240.1">
    <property type="nucleotide sequence ID" value="NZ_CP049863.1"/>
</dbReference>
<organism evidence="1 2">
    <name type="scientific">Leucobacter viscericola</name>
    <dbReference type="NCBI Taxonomy" id="2714935"/>
    <lineage>
        <taxon>Bacteria</taxon>
        <taxon>Bacillati</taxon>
        <taxon>Actinomycetota</taxon>
        <taxon>Actinomycetes</taxon>
        <taxon>Micrococcales</taxon>
        <taxon>Microbacteriaceae</taxon>
        <taxon>Leucobacter</taxon>
    </lineage>
</organism>
<sequence>MSTHSPILASLPEATIFELSDSGLQRRNYEDLELVQNWKLFLDAPERFLRHLGS</sequence>
<evidence type="ECO:0000313" key="1">
    <source>
        <dbReference type="EMBL" id="QIK62144.1"/>
    </source>
</evidence>
<evidence type="ECO:0000313" key="2">
    <source>
        <dbReference type="Proteomes" id="UP000502677"/>
    </source>
</evidence>
<keyword evidence="2" id="KW-1185">Reference proteome</keyword>
<protein>
    <submittedName>
        <fullName evidence="1">Uncharacterized protein</fullName>
    </submittedName>
</protein>
<name>A0A6G7XC22_9MICO</name>
<dbReference type="KEGG" id="lvi:G7068_02205"/>
<accession>A0A6G7XC22</accession>
<dbReference type="AlphaFoldDB" id="A0A6G7XC22"/>